<keyword evidence="2" id="KW-0175">Coiled coil</keyword>
<dbReference type="Pfam" id="PF01551">
    <property type="entry name" value="Peptidase_M23"/>
    <property type="match status" value="1"/>
</dbReference>
<keyword evidence="3" id="KW-1133">Transmembrane helix</keyword>
<protein>
    <recommendedName>
        <fullName evidence="4">M23ase beta-sheet core domain-containing protein</fullName>
    </recommendedName>
</protein>
<feature type="coiled-coil region" evidence="2">
    <location>
        <begin position="71"/>
        <end position="105"/>
    </location>
</feature>
<dbReference type="PANTHER" id="PTHR21666">
    <property type="entry name" value="PEPTIDASE-RELATED"/>
    <property type="match status" value="1"/>
</dbReference>
<sequence>MEKKKKRREIFTLMLIPHSGRGVRQITISKISFSLVLIAIVVGFLFLSFFINDYRQVRYKVARLDGLEVTNQTQKEEILSLAQKISNFNEEMEKLRKLEDRLRILAGVGGSAETNKELGKGGPQDYSLLEEVMEVRAEELLPIRLIERIEESAVFLENEIKRRGRGFEEVEKIVRQKKDLFASTPNIFPVQGWISSDYGPRVNPVTKKRETHQAIDIVAPWGTEVRASAQGKVVSAGWKSAYGLMVRIDDGHGYQTVYGHLSRIMVEEGQGVDKGEVIGRVGSTGNSTGPHLHFEVWSEGKTVDPLGLMVEPLGEVK</sequence>
<accession>A0A0F9PBU9</accession>
<dbReference type="Gene3D" id="2.70.70.10">
    <property type="entry name" value="Glucose Permease (Domain IIA)"/>
    <property type="match status" value="1"/>
</dbReference>
<evidence type="ECO:0000259" key="4">
    <source>
        <dbReference type="Pfam" id="PF01551"/>
    </source>
</evidence>
<dbReference type="EMBL" id="LAZR01003100">
    <property type="protein sequence ID" value="KKN22002.1"/>
    <property type="molecule type" value="Genomic_DNA"/>
</dbReference>
<dbReference type="PANTHER" id="PTHR21666:SF289">
    <property type="entry name" value="L-ALA--D-GLU ENDOPEPTIDASE"/>
    <property type="match status" value="1"/>
</dbReference>
<gene>
    <name evidence="5" type="ORF">LCGC14_0919520</name>
</gene>
<organism evidence="5">
    <name type="scientific">marine sediment metagenome</name>
    <dbReference type="NCBI Taxonomy" id="412755"/>
    <lineage>
        <taxon>unclassified sequences</taxon>
        <taxon>metagenomes</taxon>
        <taxon>ecological metagenomes</taxon>
    </lineage>
</organism>
<dbReference type="InterPro" id="IPR016047">
    <property type="entry name" value="M23ase_b-sheet_dom"/>
</dbReference>
<feature type="transmembrane region" description="Helical" evidence="3">
    <location>
        <begin position="32"/>
        <end position="51"/>
    </location>
</feature>
<dbReference type="CDD" id="cd12797">
    <property type="entry name" value="M23_peptidase"/>
    <property type="match status" value="1"/>
</dbReference>
<evidence type="ECO:0000313" key="5">
    <source>
        <dbReference type="EMBL" id="KKN22002.1"/>
    </source>
</evidence>
<dbReference type="FunFam" id="2.70.70.10:FF:000006">
    <property type="entry name" value="M23 family peptidase"/>
    <property type="match status" value="1"/>
</dbReference>
<keyword evidence="3" id="KW-0812">Transmembrane</keyword>
<comment type="caution">
    <text evidence="5">The sequence shown here is derived from an EMBL/GenBank/DDBJ whole genome shotgun (WGS) entry which is preliminary data.</text>
</comment>
<keyword evidence="1" id="KW-0732">Signal</keyword>
<evidence type="ECO:0000256" key="3">
    <source>
        <dbReference type="SAM" id="Phobius"/>
    </source>
</evidence>
<name>A0A0F9PBU9_9ZZZZ</name>
<dbReference type="SUPFAM" id="SSF51261">
    <property type="entry name" value="Duplicated hybrid motif"/>
    <property type="match status" value="1"/>
</dbReference>
<dbReference type="GO" id="GO:0004222">
    <property type="term" value="F:metalloendopeptidase activity"/>
    <property type="evidence" value="ECO:0007669"/>
    <property type="project" value="TreeGrafter"/>
</dbReference>
<dbReference type="AlphaFoldDB" id="A0A0F9PBU9"/>
<evidence type="ECO:0000256" key="1">
    <source>
        <dbReference type="ARBA" id="ARBA00022729"/>
    </source>
</evidence>
<reference evidence="5" key="1">
    <citation type="journal article" date="2015" name="Nature">
        <title>Complex archaea that bridge the gap between prokaryotes and eukaryotes.</title>
        <authorList>
            <person name="Spang A."/>
            <person name="Saw J.H."/>
            <person name="Jorgensen S.L."/>
            <person name="Zaremba-Niedzwiedzka K."/>
            <person name="Martijn J."/>
            <person name="Lind A.E."/>
            <person name="van Eijk R."/>
            <person name="Schleper C."/>
            <person name="Guy L."/>
            <person name="Ettema T.J."/>
        </authorList>
    </citation>
    <scope>NUCLEOTIDE SEQUENCE</scope>
</reference>
<keyword evidence="3" id="KW-0472">Membrane</keyword>
<dbReference type="InterPro" id="IPR050570">
    <property type="entry name" value="Cell_wall_metabolism_enzyme"/>
</dbReference>
<proteinExistence type="predicted"/>
<feature type="domain" description="M23ase beta-sheet core" evidence="4">
    <location>
        <begin position="211"/>
        <end position="305"/>
    </location>
</feature>
<dbReference type="InterPro" id="IPR011055">
    <property type="entry name" value="Dup_hybrid_motif"/>
</dbReference>
<evidence type="ECO:0000256" key="2">
    <source>
        <dbReference type="SAM" id="Coils"/>
    </source>
</evidence>